<dbReference type="GO" id="GO:0007160">
    <property type="term" value="P:cell-matrix adhesion"/>
    <property type="evidence" value="ECO:0007669"/>
    <property type="project" value="InterPro"/>
</dbReference>
<evidence type="ECO:0000313" key="2">
    <source>
        <dbReference type="Proteomes" id="UP000887540"/>
    </source>
</evidence>
<evidence type="ECO:0000313" key="3">
    <source>
        <dbReference type="WBParaSite" id="ACRNAN_scaffold10372.g11300.t1"/>
    </source>
</evidence>
<dbReference type="InterPro" id="IPR003886">
    <property type="entry name" value="NIDO_dom"/>
</dbReference>
<proteinExistence type="predicted"/>
<organism evidence="2 3">
    <name type="scientific">Acrobeloides nanus</name>
    <dbReference type="NCBI Taxonomy" id="290746"/>
    <lineage>
        <taxon>Eukaryota</taxon>
        <taxon>Metazoa</taxon>
        <taxon>Ecdysozoa</taxon>
        <taxon>Nematoda</taxon>
        <taxon>Chromadorea</taxon>
        <taxon>Rhabditida</taxon>
        <taxon>Tylenchina</taxon>
        <taxon>Cephalobomorpha</taxon>
        <taxon>Cephaloboidea</taxon>
        <taxon>Cephalobidae</taxon>
        <taxon>Acrobeloides</taxon>
    </lineage>
</organism>
<sequence length="142" mass="14858">MFLYTDIQWSTSALCTGTGGTAGAKAGFDAGDGKNLYLIDGSCTPNIITVKDRSNVGIPGLWVFRVDNSTIQQPVATMKTIPPSLWPATGEPLPDNNPLSDTDGTPCGCNKATMWLDLMLVVDKSRSVGVGGVGAVCCFSLL</sequence>
<protein>
    <submittedName>
        <fullName evidence="3">NIDO domain-containing protein</fullName>
    </submittedName>
</protein>
<name>A0A914CH72_9BILA</name>
<reference evidence="3" key="1">
    <citation type="submission" date="2022-11" db="UniProtKB">
        <authorList>
            <consortium name="WormBaseParasite"/>
        </authorList>
    </citation>
    <scope>IDENTIFICATION</scope>
</reference>
<keyword evidence="2" id="KW-1185">Reference proteome</keyword>
<dbReference type="WBParaSite" id="ACRNAN_scaffold10372.g11300.t1">
    <property type="protein sequence ID" value="ACRNAN_scaffold10372.g11300.t1"/>
    <property type="gene ID" value="ACRNAN_scaffold10372.g11300"/>
</dbReference>
<dbReference type="PROSITE" id="PS51220">
    <property type="entry name" value="NIDO"/>
    <property type="match status" value="1"/>
</dbReference>
<accession>A0A914CH72</accession>
<feature type="domain" description="NIDO" evidence="1">
    <location>
        <begin position="1"/>
        <end position="69"/>
    </location>
</feature>
<dbReference type="AlphaFoldDB" id="A0A914CH72"/>
<evidence type="ECO:0000259" key="1">
    <source>
        <dbReference type="PROSITE" id="PS51220"/>
    </source>
</evidence>
<dbReference type="Pfam" id="PF06119">
    <property type="entry name" value="NIDO"/>
    <property type="match status" value="1"/>
</dbReference>
<dbReference type="Proteomes" id="UP000887540">
    <property type="component" value="Unplaced"/>
</dbReference>